<evidence type="ECO:0008006" key="3">
    <source>
        <dbReference type="Google" id="ProtNLM"/>
    </source>
</evidence>
<reference evidence="1 2" key="1">
    <citation type="submission" date="2015-01" db="EMBL/GenBank/DDBJ databases">
        <title>The Genome Sequence of Fonsecaea pedrosoi CBS 271.37.</title>
        <authorList>
            <consortium name="The Broad Institute Genomics Platform"/>
            <person name="Cuomo C."/>
            <person name="de Hoog S."/>
            <person name="Gorbushina A."/>
            <person name="Stielow B."/>
            <person name="Teixiera M."/>
            <person name="Abouelleil A."/>
            <person name="Chapman S.B."/>
            <person name="Priest M."/>
            <person name="Young S.K."/>
            <person name="Wortman J."/>
            <person name="Nusbaum C."/>
            <person name="Birren B."/>
        </authorList>
    </citation>
    <scope>NUCLEOTIDE SEQUENCE [LARGE SCALE GENOMIC DNA]</scope>
    <source>
        <strain evidence="1 2">CBS 271.37</strain>
    </source>
</reference>
<dbReference type="PANTHER" id="PTHR14097">
    <property type="entry name" value="OXIDOREDUCTASE HTATIP2"/>
    <property type="match status" value="1"/>
</dbReference>
<sequence length="225" mass="24813">MKIIITGATGFVGREVVVQAIENPRISYIIVLTRRNIDETLSQSPKVQVIRHKDFLSYPTDLLQQLYGVQGCIWCLGGKVEDFPDLQTARTVGVDFTLAAANALVRGVCPTLPPGQRLRFVFCSGNGAEWDQDRKLWLFSDTRKLKGAAERGLLDIANTHPDVFEVIVLRPGGVVRDESIFLGKIASLMTPVVTVTQLAKALARFCIDPPPEKVVENQQILKLGS</sequence>
<dbReference type="RefSeq" id="XP_013279029.1">
    <property type="nucleotide sequence ID" value="XM_013423575.1"/>
</dbReference>
<name>A0A0D2DC72_9EURO</name>
<proteinExistence type="predicted"/>
<dbReference type="AlphaFoldDB" id="A0A0D2DC72"/>
<accession>A0A0D2DC72</accession>
<dbReference type="Proteomes" id="UP000053029">
    <property type="component" value="Unassembled WGS sequence"/>
</dbReference>
<dbReference type="OrthoDB" id="3535423at2759"/>
<dbReference type="InterPro" id="IPR036291">
    <property type="entry name" value="NAD(P)-bd_dom_sf"/>
</dbReference>
<dbReference type="Gene3D" id="3.40.50.720">
    <property type="entry name" value="NAD(P)-binding Rossmann-like Domain"/>
    <property type="match status" value="1"/>
</dbReference>
<dbReference type="VEuPathDB" id="FungiDB:Z517_11995"/>
<evidence type="ECO:0000313" key="1">
    <source>
        <dbReference type="EMBL" id="KIW75221.1"/>
    </source>
</evidence>
<dbReference type="PANTHER" id="PTHR14097:SF9">
    <property type="entry name" value="EPIMERASE, PUTATIVE (AFU_ORTHOLOGUE AFUA_8G07320)-RELATED"/>
    <property type="match status" value="1"/>
</dbReference>
<dbReference type="HOGENOM" id="CLU_071330_0_1_1"/>
<dbReference type="SUPFAM" id="SSF51735">
    <property type="entry name" value="NAD(P)-binding Rossmann-fold domains"/>
    <property type="match status" value="1"/>
</dbReference>
<gene>
    <name evidence="1" type="ORF">Z517_11995</name>
</gene>
<keyword evidence="2" id="KW-1185">Reference proteome</keyword>
<organism evidence="1 2">
    <name type="scientific">Fonsecaea pedrosoi CBS 271.37</name>
    <dbReference type="NCBI Taxonomy" id="1442368"/>
    <lineage>
        <taxon>Eukaryota</taxon>
        <taxon>Fungi</taxon>
        <taxon>Dikarya</taxon>
        <taxon>Ascomycota</taxon>
        <taxon>Pezizomycotina</taxon>
        <taxon>Eurotiomycetes</taxon>
        <taxon>Chaetothyriomycetidae</taxon>
        <taxon>Chaetothyriales</taxon>
        <taxon>Herpotrichiellaceae</taxon>
        <taxon>Fonsecaea</taxon>
    </lineage>
</organism>
<dbReference type="STRING" id="1442368.A0A0D2DC72"/>
<dbReference type="GeneID" id="25311485"/>
<dbReference type="EMBL" id="KN846976">
    <property type="protein sequence ID" value="KIW75221.1"/>
    <property type="molecule type" value="Genomic_DNA"/>
</dbReference>
<protein>
    <recommendedName>
        <fullName evidence="3">NAD(P)-binding domain-containing protein</fullName>
    </recommendedName>
</protein>
<evidence type="ECO:0000313" key="2">
    <source>
        <dbReference type="Proteomes" id="UP000053029"/>
    </source>
</evidence>